<feature type="coiled-coil region" evidence="1">
    <location>
        <begin position="30"/>
        <end position="71"/>
    </location>
</feature>
<accession>A0A7J6KW01</accession>
<dbReference type="Proteomes" id="UP000570595">
    <property type="component" value="Unassembled WGS sequence"/>
</dbReference>
<evidence type="ECO:0000256" key="1">
    <source>
        <dbReference type="SAM" id="Coils"/>
    </source>
</evidence>
<evidence type="ECO:0000313" key="3">
    <source>
        <dbReference type="EMBL" id="KAF4651408.1"/>
    </source>
</evidence>
<dbReference type="EMBL" id="JABANN010001060">
    <property type="protein sequence ID" value="KAF4651408.1"/>
    <property type="molecule type" value="Genomic_DNA"/>
</dbReference>
<protein>
    <submittedName>
        <fullName evidence="3">Uncharacterized protein</fullName>
    </submittedName>
</protein>
<feature type="region of interest" description="Disordered" evidence="2">
    <location>
        <begin position="74"/>
        <end position="115"/>
    </location>
</feature>
<dbReference type="OrthoDB" id="414331at2759"/>
<name>A0A7J6KW01_PEROL</name>
<dbReference type="EMBL" id="JABAHT010000288">
    <property type="protein sequence ID" value="KAF4658960.1"/>
    <property type="molecule type" value="Genomic_DNA"/>
</dbReference>
<proteinExistence type="predicted"/>
<dbReference type="AlphaFoldDB" id="A0A7J6KW01"/>
<sequence length="115" mass="12734">MDPKIVMYVNRVTEAIAKVNLEMGKIRSKVDDQTNELAKKDDEIAELRSQLEEQGGEIEKLKNEAACLRQRLGGSDLKFSDTSSSPSWGVPASRARELSMASTQIGDDRAPTPRQ</sequence>
<organism evidence="3 6">
    <name type="scientific">Perkinsus olseni</name>
    <name type="common">Perkinsus atlanticus</name>
    <dbReference type="NCBI Taxonomy" id="32597"/>
    <lineage>
        <taxon>Eukaryota</taxon>
        <taxon>Sar</taxon>
        <taxon>Alveolata</taxon>
        <taxon>Perkinsozoa</taxon>
        <taxon>Perkinsea</taxon>
        <taxon>Perkinsida</taxon>
        <taxon>Perkinsidae</taxon>
        <taxon>Perkinsus</taxon>
    </lineage>
</organism>
<comment type="caution">
    <text evidence="3">The sequence shown here is derived from an EMBL/GenBank/DDBJ whole genome shotgun (WGS) entry which is preliminary data.</text>
</comment>
<evidence type="ECO:0000313" key="4">
    <source>
        <dbReference type="EMBL" id="KAF4658960.1"/>
    </source>
</evidence>
<reference evidence="5 6" key="1">
    <citation type="submission" date="2020-04" db="EMBL/GenBank/DDBJ databases">
        <title>Perkinsus olseni comparative genomics.</title>
        <authorList>
            <person name="Bogema D.R."/>
        </authorList>
    </citation>
    <scope>NUCLEOTIDE SEQUENCE [LARGE SCALE GENOMIC DNA]</scope>
    <source>
        <strain evidence="4">ATCC PRA-179</strain>
        <strain evidence="3">ATCC PRA-31</strain>
    </source>
</reference>
<feature type="compositionally biased region" description="Basic and acidic residues" evidence="2">
    <location>
        <begin position="106"/>
        <end position="115"/>
    </location>
</feature>
<dbReference type="Proteomes" id="UP000572268">
    <property type="component" value="Unassembled WGS sequence"/>
</dbReference>
<gene>
    <name evidence="3" type="ORF">FOL46_000342</name>
    <name evidence="4" type="ORF">FOZ61_005125</name>
</gene>
<evidence type="ECO:0000313" key="5">
    <source>
        <dbReference type="Proteomes" id="UP000570595"/>
    </source>
</evidence>
<evidence type="ECO:0000256" key="2">
    <source>
        <dbReference type="SAM" id="MobiDB-lite"/>
    </source>
</evidence>
<keyword evidence="1" id="KW-0175">Coiled coil</keyword>
<dbReference type="Gene3D" id="1.10.287.1490">
    <property type="match status" value="1"/>
</dbReference>
<evidence type="ECO:0000313" key="6">
    <source>
        <dbReference type="Proteomes" id="UP000572268"/>
    </source>
</evidence>